<feature type="region of interest" description="Disordered" evidence="1">
    <location>
        <begin position="371"/>
        <end position="419"/>
    </location>
</feature>
<dbReference type="EMBL" id="QPFP01000375">
    <property type="protein sequence ID" value="TEB14858.1"/>
    <property type="molecule type" value="Genomic_DNA"/>
</dbReference>
<keyword evidence="3" id="KW-1185">Reference proteome</keyword>
<feature type="region of interest" description="Disordered" evidence="1">
    <location>
        <begin position="1"/>
        <end position="89"/>
    </location>
</feature>
<evidence type="ECO:0000313" key="3">
    <source>
        <dbReference type="Proteomes" id="UP000298030"/>
    </source>
</evidence>
<feature type="compositionally biased region" description="Polar residues" evidence="1">
    <location>
        <begin position="1"/>
        <end position="13"/>
    </location>
</feature>
<feature type="region of interest" description="Disordered" evidence="1">
    <location>
        <begin position="438"/>
        <end position="462"/>
    </location>
</feature>
<dbReference type="InterPro" id="IPR051647">
    <property type="entry name" value="Mediator_comp_sub12"/>
</dbReference>
<evidence type="ECO:0000313" key="2">
    <source>
        <dbReference type="EMBL" id="TEB14858.1"/>
    </source>
</evidence>
<dbReference type="GO" id="GO:0045944">
    <property type="term" value="P:positive regulation of transcription by RNA polymerase II"/>
    <property type="evidence" value="ECO:0007669"/>
    <property type="project" value="TreeGrafter"/>
</dbReference>
<comment type="caution">
    <text evidence="2">The sequence shown here is derived from an EMBL/GenBank/DDBJ whole genome shotgun (WGS) entry which is preliminary data.</text>
</comment>
<dbReference type="OrthoDB" id="3690045at2759"/>
<organism evidence="2 3">
    <name type="scientific">Coprinellus micaceus</name>
    <name type="common">Glistening ink-cap mushroom</name>
    <name type="synonym">Coprinus micaceus</name>
    <dbReference type="NCBI Taxonomy" id="71717"/>
    <lineage>
        <taxon>Eukaryota</taxon>
        <taxon>Fungi</taxon>
        <taxon>Dikarya</taxon>
        <taxon>Basidiomycota</taxon>
        <taxon>Agaricomycotina</taxon>
        <taxon>Agaricomycetes</taxon>
        <taxon>Agaricomycetidae</taxon>
        <taxon>Agaricales</taxon>
        <taxon>Agaricineae</taxon>
        <taxon>Psathyrellaceae</taxon>
        <taxon>Coprinellus</taxon>
    </lineage>
</organism>
<evidence type="ECO:0008006" key="4">
    <source>
        <dbReference type="Google" id="ProtNLM"/>
    </source>
</evidence>
<evidence type="ECO:0000256" key="1">
    <source>
        <dbReference type="SAM" id="MobiDB-lite"/>
    </source>
</evidence>
<sequence>MDNQFPQEQTLNLGINVEHPSGGEDPPKRRPGRPKGSVKKALLGTETPSSSKVKRPVGRPRKDGLPAGSVPGSSKTKRERPPQQQPMQFVPETVQQPVAYPSAMSVYPPGPQQPAPQQFVSAQPVIQIDPSLTADDWATLARTDANQFLSVLLQALAAPNPVSTAGPTVEEAFKSHLMSVTPNANQVNPIPTLYSILKTFWLPSSPAYFSLTASAASTSRTSSEHRFLYWDPLPLVFQRDRLSPMRCPLLNKGRITNGPLKIYDIEKPFFVIGCEYVCKGAQCTTPATPEGRKFASTDSSILRALPVKLKDEFPAKLLYDNADAGSGPNIWNWKALGVSWSLWNMVHGALRAGLKKETICFLITSIQRGVPNLEEPPRDVQPQQQQQQQQPQHQQQQDAMQQDDESQTLQTQHEEPTNNLSEAYSNAWRENTAVATDNAVKSPAPPPAQQQSASAAITGNTPNQNFPYPYPFVPYAYMSHQTMVNGQMVPISSTPSQVGTSVSVATPQAVDAPPPAPQPPQQEVHATPAVTAKRSPRHCCKCGSQDCKGKGGRNFCMNACQDCGKLDCKGRNSRRPDKKCSEGWI</sequence>
<accession>A0A4Y7S0P0</accession>
<dbReference type="PANTHER" id="PTHR46007:SF8">
    <property type="entry name" value="C2H2-TYPE DOMAIN-CONTAINING PROTEIN"/>
    <property type="match status" value="1"/>
</dbReference>
<feature type="compositionally biased region" description="Basic residues" evidence="1">
    <location>
        <begin position="29"/>
        <end position="38"/>
    </location>
</feature>
<dbReference type="PANTHER" id="PTHR46007">
    <property type="entry name" value="MEDIATOR OF RNA POLYMERASE II TRANSCRIPTION SUBUNIT 12"/>
    <property type="match status" value="1"/>
</dbReference>
<dbReference type="STRING" id="71717.A0A4Y7S0P0"/>
<protein>
    <recommendedName>
        <fullName evidence="4">Post-SET domain-containing protein</fullName>
    </recommendedName>
</protein>
<proteinExistence type="predicted"/>
<dbReference type="GO" id="GO:0003713">
    <property type="term" value="F:transcription coactivator activity"/>
    <property type="evidence" value="ECO:0007669"/>
    <property type="project" value="TreeGrafter"/>
</dbReference>
<reference evidence="2 3" key="1">
    <citation type="journal article" date="2019" name="Nat. Ecol. Evol.">
        <title>Megaphylogeny resolves global patterns of mushroom evolution.</title>
        <authorList>
            <person name="Varga T."/>
            <person name="Krizsan K."/>
            <person name="Foldi C."/>
            <person name="Dima B."/>
            <person name="Sanchez-Garcia M."/>
            <person name="Sanchez-Ramirez S."/>
            <person name="Szollosi G.J."/>
            <person name="Szarkandi J.G."/>
            <person name="Papp V."/>
            <person name="Albert L."/>
            <person name="Andreopoulos W."/>
            <person name="Angelini C."/>
            <person name="Antonin V."/>
            <person name="Barry K.W."/>
            <person name="Bougher N.L."/>
            <person name="Buchanan P."/>
            <person name="Buyck B."/>
            <person name="Bense V."/>
            <person name="Catcheside P."/>
            <person name="Chovatia M."/>
            <person name="Cooper J."/>
            <person name="Damon W."/>
            <person name="Desjardin D."/>
            <person name="Finy P."/>
            <person name="Geml J."/>
            <person name="Haridas S."/>
            <person name="Hughes K."/>
            <person name="Justo A."/>
            <person name="Karasinski D."/>
            <person name="Kautmanova I."/>
            <person name="Kiss B."/>
            <person name="Kocsube S."/>
            <person name="Kotiranta H."/>
            <person name="LaButti K.M."/>
            <person name="Lechner B.E."/>
            <person name="Liimatainen K."/>
            <person name="Lipzen A."/>
            <person name="Lukacs Z."/>
            <person name="Mihaltcheva S."/>
            <person name="Morgado L.N."/>
            <person name="Niskanen T."/>
            <person name="Noordeloos M.E."/>
            <person name="Ohm R.A."/>
            <person name="Ortiz-Santana B."/>
            <person name="Ovrebo C."/>
            <person name="Racz N."/>
            <person name="Riley R."/>
            <person name="Savchenko A."/>
            <person name="Shiryaev A."/>
            <person name="Soop K."/>
            <person name="Spirin V."/>
            <person name="Szebenyi C."/>
            <person name="Tomsovsky M."/>
            <person name="Tulloss R.E."/>
            <person name="Uehling J."/>
            <person name="Grigoriev I.V."/>
            <person name="Vagvolgyi C."/>
            <person name="Papp T."/>
            <person name="Martin F.M."/>
            <person name="Miettinen O."/>
            <person name="Hibbett D.S."/>
            <person name="Nagy L.G."/>
        </authorList>
    </citation>
    <scope>NUCLEOTIDE SEQUENCE [LARGE SCALE GENOMIC DNA]</scope>
    <source>
        <strain evidence="2 3">FP101781</strain>
    </source>
</reference>
<dbReference type="AlphaFoldDB" id="A0A4Y7S0P0"/>
<dbReference type="GO" id="GO:0016592">
    <property type="term" value="C:mediator complex"/>
    <property type="evidence" value="ECO:0007669"/>
    <property type="project" value="TreeGrafter"/>
</dbReference>
<dbReference type="Proteomes" id="UP000298030">
    <property type="component" value="Unassembled WGS sequence"/>
</dbReference>
<name>A0A4Y7S0P0_COPMI</name>
<feature type="compositionally biased region" description="Low complexity" evidence="1">
    <location>
        <begin position="380"/>
        <end position="400"/>
    </location>
</feature>
<gene>
    <name evidence="2" type="ORF">FA13DRAFT_1676791</name>
</gene>